<sequence length="216" mass="24097">MQSQAETAEREQGYPIVEHGKSMGTLVLVTKESAGVEVNLELNRCWVFPHIVGQRCLAEGLQETKLVKFWMLKCLVSKGSLGISSRQASSQNSARSNSINGLFRSFLTTCSHLRPAASRLFLPFHLLLPLFAGFGAPAIPRQRASYDGFTKHCISELRILPCDEEQEPLEYGTCKKWKSSRMTHPIENLFSILKKCDIQRLSGVSTSLMNYSVSSV</sequence>
<evidence type="ECO:0000313" key="1">
    <source>
        <dbReference type="EMBL" id="CAI0430587.1"/>
    </source>
</evidence>
<comment type="caution">
    <text evidence="1">The sequence shown here is derived from an EMBL/GenBank/DDBJ whole genome shotgun (WGS) entry which is preliminary data.</text>
</comment>
<name>A0AAV0L7X4_9ROSI</name>
<accession>A0AAV0L7X4</accession>
<organism evidence="1 2">
    <name type="scientific">Linum tenue</name>
    <dbReference type="NCBI Taxonomy" id="586396"/>
    <lineage>
        <taxon>Eukaryota</taxon>
        <taxon>Viridiplantae</taxon>
        <taxon>Streptophyta</taxon>
        <taxon>Embryophyta</taxon>
        <taxon>Tracheophyta</taxon>
        <taxon>Spermatophyta</taxon>
        <taxon>Magnoliopsida</taxon>
        <taxon>eudicotyledons</taxon>
        <taxon>Gunneridae</taxon>
        <taxon>Pentapetalae</taxon>
        <taxon>rosids</taxon>
        <taxon>fabids</taxon>
        <taxon>Malpighiales</taxon>
        <taxon>Linaceae</taxon>
        <taxon>Linum</taxon>
    </lineage>
</organism>
<protein>
    <submittedName>
        <fullName evidence="1">Uncharacterized protein</fullName>
    </submittedName>
</protein>
<dbReference type="AlphaFoldDB" id="A0AAV0L7X4"/>
<proteinExistence type="predicted"/>
<keyword evidence="2" id="KW-1185">Reference proteome</keyword>
<reference evidence="1" key="1">
    <citation type="submission" date="2022-08" db="EMBL/GenBank/DDBJ databases">
        <authorList>
            <person name="Gutierrez-Valencia J."/>
        </authorList>
    </citation>
    <scope>NUCLEOTIDE SEQUENCE</scope>
</reference>
<evidence type="ECO:0000313" key="2">
    <source>
        <dbReference type="Proteomes" id="UP001154282"/>
    </source>
</evidence>
<gene>
    <name evidence="1" type="ORF">LITE_LOCUS22673</name>
</gene>
<dbReference type="EMBL" id="CAMGYJ010000006">
    <property type="protein sequence ID" value="CAI0430587.1"/>
    <property type="molecule type" value="Genomic_DNA"/>
</dbReference>
<dbReference type="Proteomes" id="UP001154282">
    <property type="component" value="Unassembled WGS sequence"/>
</dbReference>